<dbReference type="NCBIfam" id="NF009284">
    <property type="entry name" value="PRK12644.1"/>
    <property type="match status" value="1"/>
</dbReference>
<proteinExistence type="predicted"/>
<feature type="transmembrane region" description="Helical" evidence="11">
    <location>
        <begin position="783"/>
        <end position="802"/>
    </location>
</feature>
<feature type="transmembrane region" description="Helical" evidence="11">
    <location>
        <begin position="726"/>
        <end position="746"/>
    </location>
</feature>
<dbReference type="Pfam" id="PF04039">
    <property type="entry name" value="MnhB"/>
    <property type="match status" value="1"/>
</dbReference>
<feature type="transmembrane region" description="Helical" evidence="11">
    <location>
        <begin position="339"/>
        <end position="363"/>
    </location>
</feature>
<dbReference type="Pfam" id="PF13244">
    <property type="entry name" value="MbhD"/>
    <property type="match status" value="1"/>
</dbReference>
<dbReference type="GO" id="GO:0005886">
    <property type="term" value="C:plasma membrane"/>
    <property type="evidence" value="ECO:0007669"/>
    <property type="project" value="UniProtKB-SubCell"/>
</dbReference>
<feature type="transmembrane region" description="Helical" evidence="11">
    <location>
        <begin position="314"/>
        <end position="333"/>
    </location>
</feature>
<dbReference type="Proteomes" id="UP000540191">
    <property type="component" value="Unassembled WGS sequence"/>
</dbReference>
<gene>
    <name evidence="17" type="ORF">HDA30_001423</name>
</gene>
<dbReference type="GO" id="GO:0015297">
    <property type="term" value="F:antiporter activity"/>
    <property type="evidence" value="ECO:0007669"/>
    <property type="project" value="UniProtKB-KW"/>
</dbReference>
<evidence type="ECO:0000259" key="14">
    <source>
        <dbReference type="Pfam" id="PF04039"/>
    </source>
</evidence>
<feature type="transmembrane region" description="Helical" evidence="11">
    <location>
        <begin position="966"/>
        <end position="990"/>
    </location>
</feature>
<evidence type="ECO:0000259" key="15">
    <source>
        <dbReference type="Pfam" id="PF13244"/>
    </source>
</evidence>
<dbReference type="InterPro" id="IPR046806">
    <property type="entry name" value="MrpA_C/MbhE"/>
</dbReference>
<feature type="transmembrane region" description="Helical" evidence="11">
    <location>
        <begin position="663"/>
        <end position="681"/>
    </location>
</feature>
<dbReference type="GO" id="GO:0006811">
    <property type="term" value="P:monoatomic ion transport"/>
    <property type="evidence" value="ECO:0007669"/>
    <property type="project" value="UniProtKB-KW"/>
</dbReference>
<evidence type="ECO:0000256" key="8">
    <source>
        <dbReference type="ARBA" id="ARBA00023136"/>
    </source>
</evidence>
<dbReference type="InterPro" id="IPR001750">
    <property type="entry name" value="ND/Mrp_TM"/>
</dbReference>
<feature type="domain" description="NADH:quinone oxidoreductase/Mrp antiporter transmembrane" evidence="12">
    <location>
        <begin position="140"/>
        <end position="419"/>
    </location>
</feature>
<evidence type="ECO:0000256" key="2">
    <source>
        <dbReference type="ARBA" id="ARBA00022448"/>
    </source>
</evidence>
<evidence type="ECO:0000256" key="11">
    <source>
        <dbReference type="SAM" id="Phobius"/>
    </source>
</evidence>
<evidence type="ECO:0000259" key="12">
    <source>
        <dbReference type="Pfam" id="PF00361"/>
    </source>
</evidence>
<evidence type="ECO:0000256" key="4">
    <source>
        <dbReference type="ARBA" id="ARBA00022475"/>
    </source>
</evidence>
<feature type="transmembrane region" description="Helical" evidence="11">
    <location>
        <begin position="862"/>
        <end position="884"/>
    </location>
</feature>
<keyword evidence="3" id="KW-0050">Antiport</keyword>
<feature type="transmembrane region" description="Helical" evidence="11">
    <location>
        <begin position="639"/>
        <end position="656"/>
    </location>
</feature>
<comment type="subcellular location">
    <subcellularLocation>
        <location evidence="1">Cell membrane</location>
        <topology evidence="1">Multi-pass membrane protein</topology>
    </subcellularLocation>
    <subcellularLocation>
        <location evidence="9">Membrane</location>
        <topology evidence="9">Multi-pass membrane protein</topology>
    </subcellularLocation>
</comment>
<name>A0A7W7M3Q7_9MICC</name>
<evidence type="ECO:0000313" key="18">
    <source>
        <dbReference type="Proteomes" id="UP000540191"/>
    </source>
</evidence>
<dbReference type="InterPro" id="IPR001516">
    <property type="entry name" value="Proton_antipo_N"/>
</dbReference>
<feature type="transmembrane region" description="Helical" evidence="11">
    <location>
        <begin position="285"/>
        <end position="307"/>
    </location>
</feature>
<dbReference type="RefSeq" id="WP_184241505.1">
    <property type="nucleotide sequence ID" value="NZ_JACHNA010000001.1"/>
</dbReference>
<dbReference type="InterPro" id="IPR025383">
    <property type="entry name" value="MrpA_C/MbhD"/>
</dbReference>
<dbReference type="Pfam" id="PF00662">
    <property type="entry name" value="Proton_antipo_N"/>
    <property type="match status" value="1"/>
</dbReference>
<keyword evidence="8 11" id="KW-0472">Membrane</keyword>
<dbReference type="PANTHER" id="PTHR43373">
    <property type="entry name" value="NA(+)/H(+) ANTIPORTER SUBUNIT"/>
    <property type="match status" value="1"/>
</dbReference>
<evidence type="ECO:0000256" key="9">
    <source>
        <dbReference type="RuleBase" id="RU000320"/>
    </source>
</evidence>
<feature type="region of interest" description="Disordered" evidence="10">
    <location>
        <begin position="1012"/>
        <end position="1063"/>
    </location>
</feature>
<dbReference type="EMBL" id="JACHNA010000001">
    <property type="protein sequence ID" value="MBB4735915.1"/>
    <property type="molecule type" value="Genomic_DNA"/>
</dbReference>
<feature type="domain" description="MrpA C-terminal/MbhE" evidence="16">
    <location>
        <begin position="725"/>
        <end position="800"/>
    </location>
</feature>
<feature type="transmembrane region" description="Helical" evidence="11">
    <location>
        <begin position="890"/>
        <end position="910"/>
    </location>
</feature>
<sequence length="1063" mass="111735">MLVTLIGLFTVACAAPLLFRWTGRDGFYALAAAPAAGFLWLLTQLPAVLSLQSALDAGEPVPAGSAHLVREIEWIPYLGVSLAFRLDALSAFMALIVLGVGALVLAYCARYFRRHEPKDAVFGAQLLAFAGAMFGLVTTDDLMVLYTFWEITSVLSFLLIGYSGQRIFARRSAIQALIVTTLGGLAMLVGLVMLGIAAGSWRVSAVVEAAPALLDGGVSRGYLEAAVALVLLGALTKSAQVPFHFWLPSAMAAPTPVSAYLHAAAMVKAGVFLVARLAPAYGELLSWRTLVLGVGLLTLLVGGWRALRQKDIKLILAYGTVSQLGFLMIANGLGTRDAAMAGLAMLLAHALFKAPLFMVVGIIDHEAGTREIGRLSGIGRRNTGLFLVTCLAAASMAGLPPLFGFVAKESVLETTLAAAEHGGGWWWAVPVGLVLGSVLTVAYTGRFLWGAFATKHVVGEDGSRQTVPPTPFRSRVTVSELAPAAILALLCVAAAVVPGAVEHLITAFTGALAPLEAGHKPAYLALWHGLTPALGLSVLIVLTGALLIWRRSGLERLQARVAFPFEAARGYQLIVGAFDVAAVWVTGRTQTGSLSRYLGIILSVALVLPALFMVFPVGGETRPLVGAWLSSGVVAAENWAQAFVVAVIVAGAIASIGAAKRFMAILLVAVTGYGAAALFALRGAPDLAITQVLVETIVLVTMVLGLRVLPPSWYGHGIPRARGVRAVIAVGFALVMMWVAATSLASRTAERVSVPMPEMAYKEGDGTNVVNVILVDIRAWDTWGEITVLAAAATGVASLIFLQQRDRRGGRLADVQTGSVGRINSEGSMGTAVLRTVRRFSTEDSATWLEAGRTLAPERRSIVLEVITRMLFHAMVLYSIYLLLAGHNTPGGGFAGGLLAGLALTLRYLAGGRYELQQAMRVPAGVLLGLGLAIATVTGLVPLIFGSQVLQSAALTLHGLWLFGDVKLVSATAFDVGVYLVVVGLVLDVLRALGAEIDRRGDEARAVRERARVRRHRARRQRAEALATRQSGAAPATAAPAASAAVRDAGGSGNAATDEEARR</sequence>
<evidence type="ECO:0000256" key="6">
    <source>
        <dbReference type="ARBA" id="ARBA00022989"/>
    </source>
</evidence>
<feature type="transmembrane region" description="Helical" evidence="11">
    <location>
        <begin position="525"/>
        <end position="549"/>
    </location>
</feature>
<dbReference type="InterPro" id="IPR007182">
    <property type="entry name" value="MnhB"/>
</dbReference>
<evidence type="ECO:0000256" key="3">
    <source>
        <dbReference type="ARBA" id="ARBA00022449"/>
    </source>
</evidence>
<evidence type="ECO:0000256" key="10">
    <source>
        <dbReference type="SAM" id="MobiDB-lite"/>
    </source>
</evidence>
<evidence type="ECO:0000259" key="16">
    <source>
        <dbReference type="Pfam" id="PF20501"/>
    </source>
</evidence>
<feature type="transmembrane region" description="Helical" evidence="11">
    <location>
        <begin position="597"/>
        <end position="619"/>
    </location>
</feature>
<feature type="domain" description="MrpA C-terminal/MbhD" evidence="15">
    <location>
        <begin position="647"/>
        <end position="710"/>
    </location>
</feature>
<feature type="transmembrane region" description="Helical" evidence="11">
    <location>
        <begin position="176"/>
        <end position="201"/>
    </location>
</feature>
<dbReference type="PRINTS" id="PR01434">
    <property type="entry name" value="NADHDHGNASE5"/>
</dbReference>
<feature type="domain" description="NADH-Ubiquinone oxidoreductase (complex I) chain 5 N-terminal" evidence="13">
    <location>
        <begin position="77"/>
        <end position="118"/>
    </location>
</feature>
<feature type="transmembrane region" description="Helical" evidence="11">
    <location>
        <begin position="425"/>
        <end position="445"/>
    </location>
</feature>
<evidence type="ECO:0000313" key="17">
    <source>
        <dbReference type="EMBL" id="MBB4735915.1"/>
    </source>
</evidence>
<feature type="compositionally biased region" description="Low complexity" evidence="10">
    <location>
        <begin position="1024"/>
        <end position="1049"/>
    </location>
</feature>
<feature type="transmembrane region" description="Helical" evidence="11">
    <location>
        <begin position="88"/>
        <end position="108"/>
    </location>
</feature>
<feature type="transmembrane region" description="Helical" evidence="11">
    <location>
        <begin position="221"/>
        <end position="247"/>
    </location>
</feature>
<dbReference type="InterPro" id="IPR050616">
    <property type="entry name" value="CPA3_Na-H_Antiporter_A"/>
</dbReference>
<reference evidence="17 18" key="1">
    <citation type="submission" date="2020-08" db="EMBL/GenBank/DDBJ databases">
        <title>Sequencing the genomes of 1000 actinobacteria strains.</title>
        <authorList>
            <person name="Klenk H.-P."/>
        </authorList>
    </citation>
    <scope>NUCLEOTIDE SEQUENCE [LARGE SCALE GENOMIC DNA]</scope>
    <source>
        <strain evidence="17 18">DSM 23974</strain>
    </source>
</reference>
<feature type="transmembrane region" description="Helical" evidence="11">
    <location>
        <begin position="384"/>
        <end position="405"/>
    </location>
</feature>
<keyword evidence="5 9" id="KW-0812">Transmembrane</keyword>
<dbReference type="AlphaFoldDB" id="A0A7W7M3Q7"/>
<dbReference type="Pfam" id="PF00361">
    <property type="entry name" value="Proton_antipo_M"/>
    <property type="match status" value="1"/>
</dbReference>
<keyword evidence="2" id="KW-0813">Transport</keyword>
<feature type="transmembrane region" description="Helical" evidence="11">
    <location>
        <begin position="120"/>
        <end position="137"/>
    </location>
</feature>
<keyword evidence="18" id="KW-1185">Reference proteome</keyword>
<feature type="transmembrane region" description="Helical" evidence="11">
    <location>
        <begin position="481"/>
        <end position="505"/>
    </location>
</feature>
<keyword evidence="6 11" id="KW-1133">Transmembrane helix</keyword>
<feature type="domain" description="Na+/H+ antiporter MnhB subunit-related protein" evidence="14">
    <location>
        <begin position="863"/>
        <end position="987"/>
    </location>
</feature>
<evidence type="ECO:0000259" key="13">
    <source>
        <dbReference type="Pfam" id="PF00662"/>
    </source>
</evidence>
<keyword evidence="4" id="KW-1003">Cell membrane</keyword>
<feature type="transmembrane region" description="Helical" evidence="11">
    <location>
        <begin position="687"/>
        <end position="706"/>
    </location>
</feature>
<evidence type="ECO:0000256" key="5">
    <source>
        <dbReference type="ARBA" id="ARBA00022692"/>
    </source>
</evidence>
<evidence type="ECO:0000256" key="1">
    <source>
        <dbReference type="ARBA" id="ARBA00004651"/>
    </source>
</evidence>
<protein>
    <submittedName>
        <fullName evidence="17">Multicomponent Na+:H+ antiporter subunit A</fullName>
    </submittedName>
</protein>
<evidence type="ECO:0000256" key="7">
    <source>
        <dbReference type="ARBA" id="ARBA00023065"/>
    </source>
</evidence>
<organism evidence="17 18">
    <name type="scientific">Micrococcus cohnii</name>
    <dbReference type="NCBI Taxonomy" id="993416"/>
    <lineage>
        <taxon>Bacteria</taxon>
        <taxon>Bacillati</taxon>
        <taxon>Actinomycetota</taxon>
        <taxon>Actinomycetes</taxon>
        <taxon>Micrococcales</taxon>
        <taxon>Micrococcaceae</taxon>
        <taxon>Micrococcus</taxon>
    </lineage>
</organism>
<dbReference type="PANTHER" id="PTHR43373:SF1">
    <property type="entry name" value="NA(+)_H(+) ANTIPORTER SUBUNIT A"/>
    <property type="match status" value="1"/>
</dbReference>
<dbReference type="Pfam" id="PF20501">
    <property type="entry name" value="MbhE"/>
    <property type="match status" value="1"/>
</dbReference>
<feature type="transmembrane region" description="Helical" evidence="11">
    <location>
        <begin position="922"/>
        <end position="946"/>
    </location>
</feature>
<comment type="caution">
    <text evidence="17">The sequence shown here is derived from an EMBL/GenBank/DDBJ whole genome shotgun (WGS) entry which is preliminary data.</text>
</comment>
<feature type="transmembrane region" description="Helical" evidence="11">
    <location>
        <begin position="143"/>
        <end position="164"/>
    </location>
</feature>
<keyword evidence="7" id="KW-0406">Ion transport</keyword>
<accession>A0A7W7M3Q7</accession>